<reference evidence="1 2" key="1">
    <citation type="journal article" date="2023" name="Nucleic Acids Res.">
        <title>The hologenome of Daphnia magna reveals possible DNA methylation and microbiome-mediated evolution of the host genome.</title>
        <authorList>
            <person name="Chaturvedi A."/>
            <person name="Li X."/>
            <person name="Dhandapani V."/>
            <person name="Marshall H."/>
            <person name="Kissane S."/>
            <person name="Cuenca-Cambronero M."/>
            <person name="Asole G."/>
            <person name="Calvet F."/>
            <person name="Ruiz-Romero M."/>
            <person name="Marangio P."/>
            <person name="Guigo R."/>
            <person name="Rago D."/>
            <person name="Mirbahai L."/>
            <person name="Eastwood N."/>
            <person name="Colbourne J.K."/>
            <person name="Zhou J."/>
            <person name="Mallon E."/>
            <person name="Orsini L."/>
        </authorList>
    </citation>
    <scope>NUCLEOTIDE SEQUENCE [LARGE SCALE GENOMIC DNA]</scope>
    <source>
        <strain evidence="1">LRV0_1</strain>
    </source>
</reference>
<evidence type="ECO:0000313" key="2">
    <source>
        <dbReference type="Proteomes" id="UP001234178"/>
    </source>
</evidence>
<sequence length="65" mass="7842">MFKLNIPDEDRVGEMLDDSDCDMWALVIWKESPICGGKDTKLMNLKIIFLVEFWLQEMTRRYFEH</sequence>
<dbReference type="Proteomes" id="UP001234178">
    <property type="component" value="Unassembled WGS sequence"/>
</dbReference>
<gene>
    <name evidence="1" type="ORF">OUZ56_011367</name>
</gene>
<keyword evidence="2" id="KW-1185">Reference proteome</keyword>
<evidence type="ECO:0000313" key="1">
    <source>
        <dbReference type="EMBL" id="KAK4006212.1"/>
    </source>
</evidence>
<organism evidence="1 2">
    <name type="scientific">Daphnia magna</name>
    <dbReference type="NCBI Taxonomy" id="35525"/>
    <lineage>
        <taxon>Eukaryota</taxon>
        <taxon>Metazoa</taxon>
        <taxon>Ecdysozoa</taxon>
        <taxon>Arthropoda</taxon>
        <taxon>Crustacea</taxon>
        <taxon>Branchiopoda</taxon>
        <taxon>Diplostraca</taxon>
        <taxon>Cladocera</taxon>
        <taxon>Anomopoda</taxon>
        <taxon>Daphniidae</taxon>
        <taxon>Daphnia</taxon>
    </lineage>
</organism>
<proteinExistence type="predicted"/>
<comment type="caution">
    <text evidence="1">The sequence shown here is derived from an EMBL/GenBank/DDBJ whole genome shotgun (WGS) entry which is preliminary data.</text>
</comment>
<accession>A0ABQ9YZX6</accession>
<dbReference type="EMBL" id="JAOYFB010000002">
    <property type="protein sequence ID" value="KAK4006212.1"/>
    <property type="molecule type" value="Genomic_DNA"/>
</dbReference>
<name>A0ABQ9YZX6_9CRUS</name>
<protein>
    <submittedName>
        <fullName evidence="1">Uncharacterized protein</fullName>
    </submittedName>
</protein>